<evidence type="ECO:0000313" key="3">
    <source>
        <dbReference type="Proteomes" id="UP000000328"/>
    </source>
</evidence>
<organism evidence="2 3">
    <name type="scientific">Amycolatopsis mediterranei (strain U-32)</name>
    <dbReference type="NCBI Taxonomy" id="749927"/>
    <lineage>
        <taxon>Bacteria</taxon>
        <taxon>Bacillati</taxon>
        <taxon>Actinomycetota</taxon>
        <taxon>Actinomycetes</taxon>
        <taxon>Pseudonocardiales</taxon>
        <taxon>Pseudonocardiaceae</taxon>
        <taxon>Amycolatopsis</taxon>
    </lineage>
</organism>
<protein>
    <submittedName>
        <fullName evidence="2">Beta-lactamase class B</fullName>
    </submittedName>
</protein>
<name>A0A0H3DE79_AMYMU</name>
<reference evidence="2 3" key="1">
    <citation type="journal article" date="2010" name="Cell Res.">
        <title>Complete genome sequence of the rifamycin SV-producing Amycolatopsis mediterranei U32 revealed its genetic characteristics in phylogeny and metabolism.</title>
        <authorList>
            <person name="Zhao W."/>
            <person name="Zhong Y."/>
            <person name="Yuan H."/>
            <person name="Wang J."/>
            <person name="Zheng H."/>
            <person name="Wang Y."/>
            <person name="Cen X."/>
            <person name="Xu F."/>
            <person name="Bai J."/>
            <person name="Han X."/>
            <person name="Lu G."/>
            <person name="Zhu Y."/>
            <person name="Shao Z."/>
            <person name="Yan H."/>
            <person name="Li C."/>
            <person name="Peng N."/>
            <person name="Zhang Z."/>
            <person name="Zhang Y."/>
            <person name="Lin W."/>
            <person name="Fan Y."/>
            <person name="Qin Z."/>
            <person name="Hu Y."/>
            <person name="Zhu B."/>
            <person name="Wang S."/>
            <person name="Ding X."/>
            <person name="Zhao G.P."/>
        </authorList>
    </citation>
    <scope>NUCLEOTIDE SEQUENCE [LARGE SCALE GENOMIC DNA]</scope>
    <source>
        <strain evidence="3">U-32</strain>
    </source>
</reference>
<dbReference type="PATRIC" id="fig|749927.5.peg.7087"/>
<dbReference type="SUPFAM" id="SSF56281">
    <property type="entry name" value="Metallo-hydrolase/oxidoreductase"/>
    <property type="match status" value="1"/>
</dbReference>
<proteinExistence type="predicted"/>
<feature type="domain" description="Metallo-beta-lactamase" evidence="1">
    <location>
        <begin position="21"/>
        <end position="215"/>
    </location>
</feature>
<dbReference type="SMART" id="SM00849">
    <property type="entry name" value="Lactamase_B"/>
    <property type="match status" value="1"/>
</dbReference>
<dbReference type="RefSeq" id="WP_013228583.1">
    <property type="nucleotide sequence ID" value="NC_014318.1"/>
</dbReference>
<dbReference type="Pfam" id="PF00753">
    <property type="entry name" value="Lactamase_B"/>
    <property type="match status" value="1"/>
</dbReference>
<dbReference type="PANTHER" id="PTHR42951:SF4">
    <property type="entry name" value="ACYL-COENZYME A THIOESTERASE MBLAC2"/>
    <property type="match status" value="1"/>
</dbReference>
<dbReference type="InterPro" id="IPR050855">
    <property type="entry name" value="NDM-1-like"/>
</dbReference>
<gene>
    <name evidence="2" type="ordered locus">AMED_6813</name>
</gene>
<accession>A0A0H3DE79</accession>
<dbReference type="EMBL" id="CP002000">
    <property type="protein sequence ID" value="ADJ48537.1"/>
    <property type="molecule type" value="Genomic_DNA"/>
</dbReference>
<dbReference type="CDD" id="cd16282">
    <property type="entry name" value="metallo-hydrolase-like_MBL-fold"/>
    <property type="match status" value="1"/>
</dbReference>
<dbReference type="OrthoDB" id="2273115at2"/>
<dbReference type="PANTHER" id="PTHR42951">
    <property type="entry name" value="METALLO-BETA-LACTAMASE DOMAIN-CONTAINING"/>
    <property type="match status" value="1"/>
</dbReference>
<dbReference type="HOGENOM" id="CLU_056342_5_2_11"/>
<dbReference type="InterPro" id="IPR036866">
    <property type="entry name" value="RibonucZ/Hydroxyglut_hydro"/>
</dbReference>
<evidence type="ECO:0000313" key="2">
    <source>
        <dbReference type="EMBL" id="ADJ48537.1"/>
    </source>
</evidence>
<evidence type="ECO:0000259" key="1">
    <source>
        <dbReference type="SMART" id="SM00849"/>
    </source>
</evidence>
<sequence length="269" mass="29090">MTGRWIEVADGVHARRYEELDLTVGLVVGAERCLVVDTRGDLEQGAELAAAVRERTPLPWAVVYTHAHFDHAWGTEAFLPCEVWAHERCAAELSADLEATRAKWVAHYREEGKPDIADAISRTTVTAPDHTFTGRVELDLGGRTAVLLHPGRAHTDHDVVVHVPDAAVVFAGDVVEHAEAGFSEYSFSSETDLTAWPAAFDAILALEPRVVVPGHGDPVDAEFLRYHRDGLHELITLKAGVGRGETTEVAAVAASRYPGDVTLAALATP</sequence>
<dbReference type="GeneID" id="92874464"/>
<dbReference type="eggNOG" id="COG0491">
    <property type="taxonomic scope" value="Bacteria"/>
</dbReference>
<dbReference type="InterPro" id="IPR001279">
    <property type="entry name" value="Metallo-B-lactamas"/>
</dbReference>
<dbReference type="KEGG" id="amd:AMED_6813"/>
<dbReference type="Proteomes" id="UP000000328">
    <property type="component" value="Chromosome"/>
</dbReference>
<dbReference type="Gene3D" id="3.60.15.10">
    <property type="entry name" value="Ribonuclease Z/Hydroxyacylglutathione hydrolase-like"/>
    <property type="match status" value="1"/>
</dbReference>
<dbReference type="AlphaFoldDB" id="A0A0H3DE79"/>